<reference evidence="2 3" key="1">
    <citation type="submission" date="2019-05" db="EMBL/GenBank/DDBJ databases">
        <title>Emergence of the Ug99 lineage of the wheat stem rust pathogen through somatic hybridization.</title>
        <authorList>
            <person name="Li F."/>
            <person name="Upadhyaya N.M."/>
            <person name="Sperschneider J."/>
            <person name="Matny O."/>
            <person name="Nguyen-Phuc H."/>
            <person name="Mago R."/>
            <person name="Raley C."/>
            <person name="Miller M.E."/>
            <person name="Silverstein K.A.T."/>
            <person name="Henningsen E."/>
            <person name="Hirsch C.D."/>
            <person name="Visser B."/>
            <person name="Pretorius Z.A."/>
            <person name="Steffenson B.J."/>
            <person name="Schwessinger B."/>
            <person name="Dodds P.N."/>
            <person name="Figueroa M."/>
        </authorList>
    </citation>
    <scope>NUCLEOTIDE SEQUENCE [LARGE SCALE GENOMIC DNA]</scope>
    <source>
        <strain evidence="2 3">Ug99</strain>
    </source>
</reference>
<dbReference type="GO" id="GO:0006780">
    <property type="term" value="P:uroporphyrinogen III biosynthetic process"/>
    <property type="evidence" value="ECO:0007669"/>
    <property type="project" value="InterPro"/>
</dbReference>
<name>A0A5B0SJB4_PUCGR</name>
<dbReference type="AlphaFoldDB" id="A0A5B0SJB4"/>
<sequence length="442" mass="49517">MDGSSQEEVDKTKKKQKIILIKTPNESTGYQEDEYTKTFGSTGAYEPIFISILRTRVSSAELGELSGTLRTGARGMKVDGVVLTSARSVDSLQLAINQIHHESTDDQDAASSSSDWGAVPFFVVGTSTRLALLALNTFNNPHIFPDPKNGQITILGHNEAGSGHKLAEFIKTHFSSIHRRSGGQQSYDTEERRKDGDADPKTEGLENMTTTVRLLYLVGSHQDSSLSENLSKHNNNQENDDGEGDQRGRIRYELVSQRVYSIEPETEPRFEPPELFVTRNTSTDQTDDRGTEEEEERRKEEEDRDRLEEEIAQELGLLRQRSGNQRRDHWLVFFSPNSSRILLDNTNDLLLQIKRKFASLHPHRSSSDQHILSNKENEEPGLLFHLDAFKVAAIGATTATFLASHYYHSFPIVVPDKPNPASLLQAILDFDNLPPPVSSSSD</sequence>
<proteinExistence type="predicted"/>
<feature type="region of interest" description="Disordered" evidence="1">
    <location>
        <begin position="262"/>
        <end position="307"/>
    </location>
</feature>
<dbReference type="InterPro" id="IPR036108">
    <property type="entry name" value="4pyrrol_syn_uPrphyn_synt_sf"/>
</dbReference>
<dbReference type="PANTHER" id="PTHR12390:SF0">
    <property type="entry name" value="UROPORPHYRINOGEN-III SYNTHASE"/>
    <property type="match status" value="1"/>
</dbReference>
<protein>
    <recommendedName>
        <fullName evidence="4">Uroporphyrinogen-III cosynthase</fullName>
    </recommendedName>
</protein>
<dbReference type="GO" id="GO:0005829">
    <property type="term" value="C:cytosol"/>
    <property type="evidence" value="ECO:0007669"/>
    <property type="project" value="TreeGrafter"/>
</dbReference>
<evidence type="ECO:0000256" key="1">
    <source>
        <dbReference type="SAM" id="MobiDB-lite"/>
    </source>
</evidence>
<evidence type="ECO:0000313" key="2">
    <source>
        <dbReference type="EMBL" id="KAA1137509.1"/>
    </source>
</evidence>
<dbReference type="InterPro" id="IPR039793">
    <property type="entry name" value="UROS/Hem4"/>
</dbReference>
<dbReference type="SUPFAM" id="SSF69618">
    <property type="entry name" value="HemD-like"/>
    <property type="match status" value="2"/>
</dbReference>
<feature type="region of interest" description="Disordered" evidence="1">
    <location>
        <begin position="225"/>
        <end position="248"/>
    </location>
</feature>
<gene>
    <name evidence="2" type="ORF">PGTUg99_004688</name>
</gene>
<feature type="compositionally biased region" description="Basic and acidic residues" evidence="1">
    <location>
        <begin position="189"/>
        <end position="204"/>
    </location>
</feature>
<dbReference type="Proteomes" id="UP000325313">
    <property type="component" value="Unassembled WGS sequence"/>
</dbReference>
<dbReference type="PANTHER" id="PTHR12390">
    <property type="entry name" value="UROPORPHYRINOGEN III SYNTHASE"/>
    <property type="match status" value="1"/>
</dbReference>
<evidence type="ECO:0008006" key="4">
    <source>
        <dbReference type="Google" id="ProtNLM"/>
    </source>
</evidence>
<organism evidence="2 3">
    <name type="scientific">Puccinia graminis f. sp. tritici</name>
    <dbReference type="NCBI Taxonomy" id="56615"/>
    <lineage>
        <taxon>Eukaryota</taxon>
        <taxon>Fungi</taxon>
        <taxon>Dikarya</taxon>
        <taxon>Basidiomycota</taxon>
        <taxon>Pucciniomycotina</taxon>
        <taxon>Pucciniomycetes</taxon>
        <taxon>Pucciniales</taxon>
        <taxon>Pucciniaceae</taxon>
        <taxon>Puccinia</taxon>
    </lineage>
</organism>
<evidence type="ECO:0000313" key="3">
    <source>
        <dbReference type="Proteomes" id="UP000325313"/>
    </source>
</evidence>
<dbReference type="Gene3D" id="3.40.50.10090">
    <property type="match status" value="2"/>
</dbReference>
<comment type="caution">
    <text evidence="2">The sequence shown here is derived from an EMBL/GenBank/DDBJ whole genome shotgun (WGS) entry which is preliminary data.</text>
</comment>
<dbReference type="GO" id="GO:0004852">
    <property type="term" value="F:uroporphyrinogen-III synthase activity"/>
    <property type="evidence" value="ECO:0007669"/>
    <property type="project" value="InterPro"/>
</dbReference>
<accession>A0A5B0SJB4</accession>
<feature type="region of interest" description="Disordered" evidence="1">
    <location>
        <begin position="177"/>
        <end position="207"/>
    </location>
</feature>
<dbReference type="EMBL" id="VDEP01000007">
    <property type="protein sequence ID" value="KAA1137509.1"/>
    <property type="molecule type" value="Genomic_DNA"/>
</dbReference>
<feature type="compositionally biased region" description="Basic and acidic residues" evidence="1">
    <location>
        <begin position="296"/>
        <end position="307"/>
    </location>
</feature>